<dbReference type="Gene3D" id="3.10.450.50">
    <property type="match status" value="1"/>
</dbReference>
<keyword evidence="2" id="KW-0472">Membrane</keyword>
<sequence length="261" mass="30115">MLYQVTCKKCGGKFRISVDNILRTTSVCPHCGQKLAILIPKEQITVPTIQAPDSQNTGVQSVNEPLSHENEKNIPTSKSRKKSRKLVSIIFFLLAIVLLIGGAFTFNWYQQQQKELERIARKHHRDSVMKVKEMLKVKAIEAEKQEKLRASACSFLRSFYLNAVLSRVDVRQYESYLTEGCKRILYGDDENASDLDKESAWWGMFGTLSGLENADELARNLRISYYEDDWYKVRLSQNGETEQRLVKLKQVDNKFLIENVR</sequence>
<feature type="region of interest" description="Disordered" evidence="1">
    <location>
        <begin position="50"/>
        <end position="78"/>
    </location>
</feature>
<dbReference type="Proteomes" id="UP000771736">
    <property type="component" value="Unassembled WGS sequence"/>
</dbReference>
<accession>A0A930HPC1</accession>
<dbReference type="EMBL" id="JABZSJ010000094">
    <property type="protein sequence ID" value="MBF1385282.1"/>
    <property type="molecule type" value="Genomic_DNA"/>
</dbReference>
<name>A0A930HPC1_9BACT</name>
<evidence type="ECO:0000313" key="4">
    <source>
        <dbReference type="Proteomes" id="UP000771736"/>
    </source>
</evidence>
<comment type="caution">
    <text evidence="3">The sequence shown here is derived from an EMBL/GenBank/DDBJ whole genome shotgun (WGS) entry which is preliminary data.</text>
</comment>
<evidence type="ECO:0000256" key="1">
    <source>
        <dbReference type="SAM" id="MobiDB-lite"/>
    </source>
</evidence>
<feature type="compositionally biased region" description="Polar residues" evidence="1">
    <location>
        <begin position="50"/>
        <end position="64"/>
    </location>
</feature>
<evidence type="ECO:0000313" key="3">
    <source>
        <dbReference type="EMBL" id="MBF1385282.1"/>
    </source>
</evidence>
<dbReference type="RefSeq" id="WP_273161248.1">
    <property type="nucleotide sequence ID" value="NZ_JABZSI010000027.1"/>
</dbReference>
<gene>
    <name evidence="3" type="ORF">HXN26_10670</name>
</gene>
<protein>
    <submittedName>
        <fullName evidence="3">Uncharacterized protein</fullName>
    </submittedName>
</protein>
<dbReference type="AlphaFoldDB" id="A0A930HPC1"/>
<evidence type="ECO:0000256" key="2">
    <source>
        <dbReference type="SAM" id="Phobius"/>
    </source>
</evidence>
<proteinExistence type="predicted"/>
<reference evidence="3" key="1">
    <citation type="submission" date="2020-04" db="EMBL/GenBank/DDBJ databases">
        <title>Deep metagenomics examines the oral microbiome during advanced dental caries in children, revealing novel taxa and co-occurrences with host molecules.</title>
        <authorList>
            <person name="Baker J.L."/>
            <person name="Morton J.T."/>
            <person name="Dinis M."/>
            <person name="Alvarez R."/>
            <person name="Tran N.C."/>
            <person name="Knight R."/>
            <person name="Edlund A."/>
        </authorList>
    </citation>
    <scope>NUCLEOTIDE SEQUENCE</scope>
    <source>
        <strain evidence="3">JCVI_44_bin.5</strain>
    </source>
</reference>
<keyword evidence="2" id="KW-1133">Transmembrane helix</keyword>
<feature type="transmembrane region" description="Helical" evidence="2">
    <location>
        <begin position="86"/>
        <end position="109"/>
    </location>
</feature>
<organism evidence="3 4">
    <name type="scientific">Prevotella aurantiaca</name>
    <dbReference type="NCBI Taxonomy" id="596085"/>
    <lineage>
        <taxon>Bacteria</taxon>
        <taxon>Pseudomonadati</taxon>
        <taxon>Bacteroidota</taxon>
        <taxon>Bacteroidia</taxon>
        <taxon>Bacteroidales</taxon>
        <taxon>Prevotellaceae</taxon>
        <taxon>Prevotella</taxon>
    </lineage>
</organism>
<keyword evidence="2" id="KW-0812">Transmembrane</keyword>